<protein>
    <recommendedName>
        <fullName evidence="2">DUF4604 domain-containing protein</fullName>
    </recommendedName>
</protein>
<evidence type="ECO:0000313" key="3">
    <source>
        <dbReference type="EMBL" id="KAB7493744.1"/>
    </source>
</evidence>
<feature type="compositionally biased region" description="Basic and acidic residues" evidence="1">
    <location>
        <begin position="125"/>
        <end position="143"/>
    </location>
</feature>
<feature type="compositionally biased region" description="Acidic residues" evidence="1">
    <location>
        <begin position="158"/>
        <end position="167"/>
    </location>
</feature>
<feature type="domain" description="DUF4604" evidence="2">
    <location>
        <begin position="9"/>
        <end position="162"/>
    </location>
</feature>
<dbReference type="InterPro" id="IPR027911">
    <property type="entry name" value="DUF4604"/>
</dbReference>
<organism evidence="3 4">
    <name type="scientific">Armadillidium nasatum</name>
    <dbReference type="NCBI Taxonomy" id="96803"/>
    <lineage>
        <taxon>Eukaryota</taxon>
        <taxon>Metazoa</taxon>
        <taxon>Ecdysozoa</taxon>
        <taxon>Arthropoda</taxon>
        <taxon>Crustacea</taxon>
        <taxon>Multicrustacea</taxon>
        <taxon>Malacostraca</taxon>
        <taxon>Eumalacostraca</taxon>
        <taxon>Peracarida</taxon>
        <taxon>Isopoda</taxon>
        <taxon>Oniscidea</taxon>
        <taxon>Crinocheta</taxon>
        <taxon>Armadillidiidae</taxon>
        <taxon>Armadillidium</taxon>
    </lineage>
</organism>
<dbReference type="OrthoDB" id="10043580at2759"/>
<dbReference type="InterPro" id="IPR040219">
    <property type="entry name" value="KIAA1143-like"/>
</dbReference>
<reference evidence="3 4" key="1">
    <citation type="journal article" date="2019" name="PLoS Biol.">
        <title>Sex chromosomes control vertical transmission of feminizing Wolbachia symbionts in an isopod.</title>
        <authorList>
            <person name="Becking T."/>
            <person name="Chebbi M.A."/>
            <person name="Giraud I."/>
            <person name="Moumen B."/>
            <person name="Laverre T."/>
            <person name="Caubet Y."/>
            <person name="Peccoud J."/>
            <person name="Gilbert C."/>
            <person name="Cordaux R."/>
        </authorList>
    </citation>
    <scope>NUCLEOTIDE SEQUENCE [LARGE SCALE GENOMIC DNA]</scope>
    <source>
        <strain evidence="3">ANa2</strain>
        <tissue evidence="3">Whole body excluding digestive tract and cuticle</tissue>
    </source>
</reference>
<evidence type="ECO:0000313" key="4">
    <source>
        <dbReference type="Proteomes" id="UP000326759"/>
    </source>
</evidence>
<evidence type="ECO:0000256" key="1">
    <source>
        <dbReference type="SAM" id="MobiDB-lite"/>
    </source>
</evidence>
<dbReference type="Proteomes" id="UP000326759">
    <property type="component" value="Unassembled WGS sequence"/>
</dbReference>
<gene>
    <name evidence="3" type="ORF">Anas_10788</name>
</gene>
<dbReference type="AlphaFoldDB" id="A0A5N5SHM1"/>
<evidence type="ECO:0000259" key="2">
    <source>
        <dbReference type="Pfam" id="PF15377"/>
    </source>
</evidence>
<feature type="compositionally biased region" description="Acidic residues" evidence="1">
    <location>
        <begin position="50"/>
        <end position="59"/>
    </location>
</feature>
<keyword evidence="4" id="KW-1185">Reference proteome</keyword>
<feature type="region of interest" description="Disordered" evidence="1">
    <location>
        <begin position="35"/>
        <end position="167"/>
    </location>
</feature>
<dbReference type="Pfam" id="PF15377">
    <property type="entry name" value="DUF4604"/>
    <property type="match status" value="1"/>
</dbReference>
<feature type="compositionally biased region" description="Basic and acidic residues" evidence="1">
    <location>
        <begin position="77"/>
        <end position="100"/>
    </location>
</feature>
<comment type="caution">
    <text evidence="3">The sequence shown here is derived from an EMBL/GenBank/DDBJ whole genome shotgun (WGS) entry which is preliminary data.</text>
</comment>
<dbReference type="EMBL" id="SEYY01024987">
    <property type="protein sequence ID" value="KAB7493744.1"/>
    <property type="molecule type" value="Genomic_DNA"/>
</dbReference>
<dbReference type="PANTHER" id="PTHR31195:SF2">
    <property type="entry name" value="GEO02494P1"/>
    <property type="match status" value="1"/>
</dbReference>
<proteinExistence type="predicted"/>
<accession>A0A5N5SHM1</accession>
<sequence length="167" mass="19426">MAKWTGKKSNVMFSKPEEPSFLKKFKEKVGYKEDKGLEEKFEEMPKATAEDFEDRDDELPQVVQLKPGDLSQEEFDDMAKVEEEPSTVEKSEEVADDGKILFRQPAHKRSREASNDLKASTKKTKKEEALEEEKEKVEKEEVKKNKKKEKSNRTLLSFDEEDDTEDT</sequence>
<dbReference type="PANTHER" id="PTHR31195">
    <property type="entry name" value="GEO02494P1"/>
    <property type="match status" value="1"/>
</dbReference>
<feature type="compositionally biased region" description="Basic and acidic residues" evidence="1">
    <location>
        <begin position="35"/>
        <end position="49"/>
    </location>
</feature>
<name>A0A5N5SHM1_9CRUS</name>